<proteinExistence type="predicted"/>
<protein>
    <submittedName>
        <fullName evidence="2">Uncharacterized protein</fullName>
    </submittedName>
</protein>
<dbReference type="RefSeq" id="WP_092211362.1">
    <property type="nucleotide sequence ID" value="NZ_FMUX01000010.1"/>
</dbReference>
<dbReference type="AlphaFoldDB" id="A0A1G5GD45"/>
<keyword evidence="1" id="KW-1133">Transmembrane helix</keyword>
<gene>
    <name evidence="2" type="ORF">SAMN05216233_11081</name>
</gene>
<feature type="transmembrane region" description="Helical" evidence="1">
    <location>
        <begin position="70"/>
        <end position="92"/>
    </location>
</feature>
<dbReference type="OrthoDB" id="7843147at2"/>
<evidence type="ECO:0000313" key="3">
    <source>
        <dbReference type="Proteomes" id="UP000198870"/>
    </source>
</evidence>
<keyword evidence="1" id="KW-0812">Transmembrane</keyword>
<dbReference type="Proteomes" id="UP000198870">
    <property type="component" value="Unassembled WGS sequence"/>
</dbReference>
<organism evidence="2 3">
    <name type="scientific">Desulfoluna spongiiphila</name>
    <dbReference type="NCBI Taxonomy" id="419481"/>
    <lineage>
        <taxon>Bacteria</taxon>
        <taxon>Pseudomonadati</taxon>
        <taxon>Thermodesulfobacteriota</taxon>
        <taxon>Desulfobacteria</taxon>
        <taxon>Desulfobacterales</taxon>
        <taxon>Desulfolunaceae</taxon>
        <taxon>Desulfoluna</taxon>
    </lineage>
</organism>
<keyword evidence="1" id="KW-0472">Membrane</keyword>
<feature type="transmembrane region" description="Helical" evidence="1">
    <location>
        <begin position="44"/>
        <end position="64"/>
    </location>
</feature>
<keyword evidence="3" id="KW-1185">Reference proteome</keyword>
<evidence type="ECO:0000256" key="1">
    <source>
        <dbReference type="SAM" id="Phobius"/>
    </source>
</evidence>
<name>A0A1G5GD45_9BACT</name>
<feature type="transmembrane region" description="Helical" evidence="1">
    <location>
        <begin position="6"/>
        <end position="32"/>
    </location>
</feature>
<feature type="transmembrane region" description="Helical" evidence="1">
    <location>
        <begin position="104"/>
        <end position="124"/>
    </location>
</feature>
<accession>A0A1G5GD45</accession>
<evidence type="ECO:0000313" key="2">
    <source>
        <dbReference type="EMBL" id="SCY49277.1"/>
    </source>
</evidence>
<reference evidence="2 3" key="1">
    <citation type="submission" date="2016-10" db="EMBL/GenBank/DDBJ databases">
        <authorList>
            <person name="de Groot N.N."/>
        </authorList>
    </citation>
    <scope>NUCLEOTIDE SEQUENCE [LARGE SCALE GENOMIC DNA]</scope>
    <source>
        <strain evidence="2 3">AA1</strain>
    </source>
</reference>
<sequence>MVSKYWGVLAGFSSSAIGTSFGMGGPPTIVYTSLTGWKQEQIKAGIGSFFMCAGIIMITAQTLAGLQSTASVTLAMVAVPSAVSGGWIGIRISRLIGDFSYRKILFTLLGTMGCMILYKATMVLL</sequence>
<dbReference type="EMBL" id="FMUX01000010">
    <property type="protein sequence ID" value="SCY49277.1"/>
    <property type="molecule type" value="Genomic_DNA"/>
</dbReference>
<dbReference type="STRING" id="419481.SAMN05216233_11081"/>